<reference evidence="1" key="1">
    <citation type="submission" date="2021-06" db="EMBL/GenBank/DDBJ databases">
        <authorList>
            <person name="Kallberg Y."/>
            <person name="Tangrot J."/>
            <person name="Rosling A."/>
        </authorList>
    </citation>
    <scope>NUCLEOTIDE SEQUENCE</scope>
    <source>
        <strain evidence="1">AU212A</strain>
    </source>
</reference>
<sequence>PIISAVKEILQHQEITKSCIFDYQEVYTLVEYHSGVSLKINNYNLRCNIMLASIIGNWPKNCKSCLTYSGTSYACSCHICLVGKDDLNVINLLANRKITRTEIQMRQAIEIGQGKDHLLHEETNSFWNHPYDTIVESTIFDLVYISNTSDINNILGLFTKNDCQFLKFHHWIHHTIETIEEYGNLNGLSAETYESLVESYERDEGSISEILEGLCHLASAMSDYFKLLPSMIRKDIEKMEAMLILYESFTLSNKEQVRATKDYYNAPMFSDVAILWTQNKNLKHMMDTASQ</sequence>
<organism evidence="1 2">
    <name type="scientific">Scutellospora calospora</name>
    <dbReference type="NCBI Taxonomy" id="85575"/>
    <lineage>
        <taxon>Eukaryota</taxon>
        <taxon>Fungi</taxon>
        <taxon>Fungi incertae sedis</taxon>
        <taxon>Mucoromycota</taxon>
        <taxon>Glomeromycotina</taxon>
        <taxon>Glomeromycetes</taxon>
        <taxon>Diversisporales</taxon>
        <taxon>Gigasporaceae</taxon>
        <taxon>Scutellospora</taxon>
    </lineage>
</organism>
<evidence type="ECO:0000313" key="1">
    <source>
        <dbReference type="EMBL" id="CAG8556020.1"/>
    </source>
</evidence>
<accession>A0ACA9LX20</accession>
<comment type="caution">
    <text evidence="1">The sequence shown here is derived from an EMBL/GenBank/DDBJ whole genome shotgun (WGS) entry which is preliminary data.</text>
</comment>
<dbReference type="Proteomes" id="UP000789860">
    <property type="component" value="Unassembled WGS sequence"/>
</dbReference>
<dbReference type="EMBL" id="CAJVPM010008550">
    <property type="protein sequence ID" value="CAG8556020.1"/>
    <property type="molecule type" value="Genomic_DNA"/>
</dbReference>
<protein>
    <submittedName>
        <fullName evidence="1">7044_t:CDS:1</fullName>
    </submittedName>
</protein>
<feature type="non-terminal residue" evidence="1">
    <location>
        <position position="291"/>
    </location>
</feature>
<feature type="non-terminal residue" evidence="1">
    <location>
        <position position="1"/>
    </location>
</feature>
<keyword evidence="2" id="KW-1185">Reference proteome</keyword>
<evidence type="ECO:0000313" key="2">
    <source>
        <dbReference type="Proteomes" id="UP000789860"/>
    </source>
</evidence>
<proteinExistence type="predicted"/>
<gene>
    <name evidence="1" type="ORF">SCALOS_LOCUS5342</name>
</gene>
<name>A0ACA9LX20_9GLOM</name>